<evidence type="ECO:0000313" key="2">
    <source>
        <dbReference type="Proteomes" id="UP001172721"/>
    </source>
</evidence>
<dbReference type="RefSeq" id="WP_301166729.1">
    <property type="nucleotide sequence ID" value="NZ_JAUHTR010000007.1"/>
</dbReference>
<proteinExistence type="predicted"/>
<dbReference type="Proteomes" id="UP001172721">
    <property type="component" value="Unassembled WGS sequence"/>
</dbReference>
<keyword evidence="2" id="KW-1185">Reference proteome</keyword>
<protein>
    <submittedName>
        <fullName evidence="1">Uncharacterized protein</fullName>
    </submittedName>
</protein>
<name>A0ABT8HY55_9BACL</name>
<reference evidence="1" key="1">
    <citation type="submission" date="2023-07" db="EMBL/GenBank/DDBJ databases">
        <title>Fictibacillus sp. isolated from freshwater pond.</title>
        <authorList>
            <person name="Kirdat K."/>
            <person name="Bhat A."/>
            <person name="Mourya A."/>
            <person name="Yadav A."/>
        </authorList>
    </citation>
    <scope>NUCLEOTIDE SEQUENCE</scope>
    <source>
        <strain evidence="1">NE201</strain>
    </source>
</reference>
<dbReference type="EMBL" id="JAUHTR010000007">
    <property type="protein sequence ID" value="MDN4525702.1"/>
    <property type="molecule type" value="Genomic_DNA"/>
</dbReference>
<comment type="caution">
    <text evidence="1">The sequence shown here is derived from an EMBL/GenBank/DDBJ whole genome shotgun (WGS) entry which is preliminary data.</text>
</comment>
<evidence type="ECO:0000313" key="1">
    <source>
        <dbReference type="EMBL" id="MDN4525702.1"/>
    </source>
</evidence>
<sequence length="43" mass="4900">MFHACLQLIVVEGARLLENELLIFIVRCLAAGAFPVLQEMRDR</sequence>
<accession>A0ABT8HY55</accession>
<organism evidence="1 2">
    <name type="scientific">Fictibacillus fluitans</name>
    <dbReference type="NCBI Taxonomy" id="3058422"/>
    <lineage>
        <taxon>Bacteria</taxon>
        <taxon>Bacillati</taxon>
        <taxon>Bacillota</taxon>
        <taxon>Bacilli</taxon>
        <taxon>Bacillales</taxon>
        <taxon>Fictibacillaceae</taxon>
        <taxon>Fictibacillus</taxon>
    </lineage>
</organism>
<gene>
    <name evidence="1" type="ORF">QYB97_14550</name>
</gene>